<feature type="non-terminal residue" evidence="2">
    <location>
        <position position="1"/>
    </location>
</feature>
<protein>
    <submittedName>
        <fullName evidence="2">Uncharacterized protein</fullName>
    </submittedName>
</protein>
<gene>
    <name evidence="2" type="ORF">CR513_15377</name>
</gene>
<feature type="compositionally biased region" description="Basic residues" evidence="1">
    <location>
        <begin position="125"/>
        <end position="135"/>
    </location>
</feature>
<dbReference type="AlphaFoldDB" id="A0A371HES8"/>
<dbReference type="EMBL" id="QJKJ01002792">
    <property type="protein sequence ID" value="RDY01291.1"/>
    <property type="molecule type" value="Genomic_DNA"/>
</dbReference>
<dbReference type="Proteomes" id="UP000257109">
    <property type="component" value="Unassembled WGS sequence"/>
</dbReference>
<organism evidence="2 3">
    <name type="scientific">Mucuna pruriens</name>
    <name type="common">Velvet bean</name>
    <name type="synonym">Dolichos pruriens</name>
    <dbReference type="NCBI Taxonomy" id="157652"/>
    <lineage>
        <taxon>Eukaryota</taxon>
        <taxon>Viridiplantae</taxon>
        <taxon>Streptophyta</taxon>
        <taxon>Embryophyta</taxon>
        <taxon>Tracheophyta</taxon>
        <taxon>Spermatophyta</taxon>
        <taxon>Magnoliopsida</taxon>
        <taxon>eudicotyledons</taxon>
        <taxon>Gunneridae</taxon>
        <taxon>Pentapetalae</taxon>
        <taxon>rosids</taxon>
        <taxon>fabids</taxon>
        <taxon>Fabales</taxon>
        <taxon>Fabaceae</taxon>
        <taxon>Papilionoideae</taxon>
        <taxon>50 kb inversion clade</taxon>
        <taxon>NPAAA clade</taxon>
        <taxon>indigoferoid/millettioid clade</taxon>
        <taxon>Phaseoleae</taxon>
        <taxon>Mucuna</taxon>
    </lineage>
</organism>
<evidence type="ECO:0000256" key="1">
    <source>
        <dbReference type="SAM" id="MobiDB-lite"/>
    </source>
</evidence>
<accession>A0A371HES8</accession>
<reference evidence="2" key="1">
    <citation type="submission" date="2018-05" db="EMBL/GenBank/DDBJ databases">
        <title>Draft genome of Mucuna pruriens seed.</title>
        <authorList>
            <person name="Nnadi N.E."/>
            <person name="Vos R."/>
            <person name="Hasami M.H."/>
            <person name="Devisetty U.K."/>
            <person name="Aguiy J.C."/>
        </authorList>
    </citation>
    <scope>NUCLEOTIDE SEQUENCE [LARGE SCALE GENOMIC DNA]</scope>
    <source>
        <strain evidence="2">JCA_2017</strain>
    </source>
</reference>
<evidence type="ECO:0000313" key="3">
    <source>
        <dbReference type="Proteomes" id="UP000257109"/>
    </source>
</evidence>
<feature type="region of interest" description="Disordered" evidence="1">
    <location>
        <begin position="125"/>
        <end position="146"/>
    </location>
</feature>
<proteinExistence type="predicted"/>
<comment type="caution">
    <text evidence="2">The sequence shown here is derived from an EMBL/GenBank/DDBJ whole genome shotgun (WGS) entry which is preliminary data.</text>
</comment>
<evidence type="ECO:0000313" key="2">
    <source>
        <dbReference type="EMBL" id="RDY01291.1"/>
    </source>
</evidence>
<keyword evidence="3" id="KW-1185">Reference proteome</keyword>
<name>A0A371HES8_MUCPR</name>
<sequence>MVILKPLTPKEVIEDQLKMKKREKKRKKKLRERKIVRKLKKKRIRKIKMRIYYLVKKSIKKVLLNKKKSILLLPTNMRLVLNSPLNSLFVAFERMLEEFKDIFPKEMLEGLPPIQGIELQYSRLRPHKRPKHQGSKCKPIDNKTRI</sequence>